<dbReference type="KEGG" id="mbd:MEBOL_003436"/>
<dbReference type="OrthoDB" id="5526306at2"/>
<proteinExistence type="predicted"/>
<dbReference type="RefSeq" id="WP_095978482.1">
    <property type="nucleotide sequence ID" value="NZ_CP022163.1"/>
</dbReference>
<keyword evidence="2" id="KW-1185">Reference proteome</keyword>
<sequence>MSQENLPPALPVEPPELNAMRERLLVTLEKEAQVATGTAQPLLRKMHELLVSTKPGEPFSPALYEEVKLAIMAFMKEPVFPPPSVIGECVAFMQERQAAFLTAVHG</sequence>
<organism evidence="1 2">
    <name type="scientific">Melittangium boletus DSM 14713</name>
    <dbReference type="NCBI Taxonomy" id="1294270"/>
    <lineage>
        <taxon>Bacteria</taxon>
        <taxon>Pseudomonadati</taxon>
        <taxon>Myxococcota</taxon>
        <taxon>Myxococcia</taxon>
        <taxon>Myxococcales</taxon>
        <taxon>Cystobacterineae</taxon>
        <taxon>Archangiaceae</taxon>
        <taxon>Melittangium</taxon>
    </lineage>
</organism>
<dbReference type="Proteomes" id="UP000217289">
    <property type="component" value="Chromosome"/>
</dbReference>
<reference evidence="1 2" key="1">
    <citation type="submission" date="2017-06" db="EMBL/GenBank/DDBJ databases">
        <authorList>
            <person name="Kim H.J."/>
            <person name="Triplett B.A."/>
        </authorList>
    </citation>
    <scope>NUCLEOTIDE SEQUENCE [LARGE SCALE GENOMIC DNA]</scope>
    <source>
        <strain evidence="1 2">DSM 14713</strain>
    </source>
</reference>
<dbReference type="AlphaFoldDB" id="A0A250IFQ8"/>
<accession>A0A250IFQ8</accession>
<evidence type="ECO:0000313" key="1">
    <source>
        <dbReference type="EMBL" id="ATB29981.1"/>
    </source>
</evidence>
<name>A0A250IFQ8_9BACT</name>
<dbReference type="EMBL" id="CP022163">
    <property type="protein sequence ID" value="ATB29981.1"/>
    <property type="molecule type" value="Genomic_DNA"/>
</dbReference>
<gene>
    <name evidence="1" type="ORF">MEBOL_003436</name>
</gene>
<protein>
    <submittedName>
        <fullName evidence="1">Uncharacterized protein</fullName>
    </submittedName>
</protein>
<evidence type="ECO:0000313" key="2">
    <source>
        <dbReference type="Proteomes" id="UP000217289"/>
    </source>
</evidence>